<evidence type="ECO:0000313" key="2">
    <source>
        <dbReference type="Proteomes" id="UP000501240"/>
    </source>
</evidence>
<dbReference type="InterPro" id="IPR008775">
    <property type="entry name" value="Phytyl_CoA_dOase-like"/>
</dbReference>
<reference evidence="1 2" key="1">
    <citation type="submission" date="2020-05" db="EMBL/GenBank/DDBJ databases">
        <title>Actinomadura verrucosospora NRRL-B18236 (PFL_A860) Genome sequencing and assembly.</title>
        <authorList>
            <person name="Samborskyy M."/>
        </authorList>
    </citation>
    <scope>NUCLEOTIDE SEQUENCE [LARGE SCALE GENOMIC DNA]</scope>
    <source>
        <strain evidence="1 2">NRRL:B18236</strain>
    </source>
</reference>
<proteinExistence type="predicted"/>
<dbReference type="Proteomes" id="UP000501240">
    <property type="component" value="Chromosome"/>
</dbReference>
<accession>A0A7D3VPB6</accession>
<protein>
    <submittedName>
        <fullName evidence="1">Mitomycin antibiotics/polyketide fumonisin biosynthesis protein</fullName>
    </submittedName>
</protein>
<dbReference type="SUPFAM" id="SSF51197">
    <property type="entry name" value="Clavaminate synthase-like"/>
    <property type="match status" value="1"/>
</dbReference>
<organism evidence="1 2">
    <name type="scientific">Actinomadura verrucosospora</name>
    <dbReference type="NCBI Taxonomy" id="46165"/>
    <lineage>
        <taxon>Bacteria</taxon>
        <taxon>Bacillati</taxon>
        <taxon>Actinomycetota</taxon>
        <taxon>Actinomycetes</taxon>
        <taxon>Streptosporangiales</taxon>
        <taxon>Thermomonosporaceae</taxon>
        <taxon>Actinomadura</taxon>
    </lineage>
</organism>
<dbReference type="Gene3D" id="2.60.120.620">
    <property type="entry name" value="q2cbj1_9rhob like domain"/>
    <property type="match status" value="1"/>
</dbReference>
<dbReference type="GO" id="GO:0016706">
    <property type="term" value="F:2-oxoglutarate-dependent dioxygenase activity"/>
    <property type="evidence" value="ECO:0007669"/>
    <property type="project" value="UniProtKB-ARBA"/>
</dbReference>
<dbReference type="PANTHER" id="PTHR20883">
    <property type="entry name" value="PHYTANOYL-COA DIOXYGENASE DOMAIN CONTAINING 1"/>
    <property type="match status" value="1"/>
</dbReference>
<dbReference type="EMBL" id="CP053892">
    <property type="protein sequence ID" value="QKG18659.1"/>
    <property type="molecule type" value="Genomic_DNA"/>
</dbReference>
<dbReference type="Pfam" id="PF05721">
    <property type="entry name" value="PhyH"/>
    <property type="match status" value="1"/>
</dbReference>
<evidence type="ECO:0000313" key="1">
    <source>
        <dbReference type="EMBL" id="QKG18659.1"/>
    </source>
</evidence>
<dbReference type="PANTHER" id="PTHR20883:SF48">
    <property type="entry name" value="ECTOINE DIOXYGENASE"/>
    <property type="match status" value="1"/>
</dbReference>
<dbReference type="GO" id="GO:0005506">
    <property type="term" value="F:iron ion binding"/>
    <property type="evidence" value="ECO:0007669"/>
    <property type="project" value="UniProtKB-ARBA"/>
</dbReference>
<name>A0A7D3VPB6_ACTVE</name>
<sequence>MTAEVPLDMNVPEAPPAPAEQIDAWARAFTEDGFVHLPGLLAPAEVDALREGVLEAHRHPCPTGNPTPLHRHQMFRRGPEFAAMLDREPVVSLAERLLGDNCHVIANNTIYTAPGMGVDHWHVDETVLVPVPEGARLPDGMDMPCFIVTAMYYLNDVPMEVGPTQIVPGSHRSGRPSPTDEADLVWDGRRHVSLVARAGDCVVLNGQTWHRGATNRSDHHRIVLQVTYGRRYISQRFWPYVNFTVPEEISRAAPPRRRRLLGEHSYGPYG</sequence>
<dbReference type="AlphaFoldDB" id="A0A7D3VPB6"/>
<dbReference type="RefSeq" id="WP_173092040.1">
    <property type="nucleotide sequence ID" value="NZ_CP053892.1"/>
</dbReference>
<gene>
    <name evidence="1" type="ORF">ACTIVE_0293</name>
</gene>
<keyword evidence="2" id="KW-1185">Reference proteome</keyword>